<dbReference type="SUPFAM" id="SSF56235">
    <property type="entry name" value="N-terminal nucleophile aminohydrolases (Ntn hydrolases)"/>
    <property type="match status" value="1"/>
</dbReference>
<dbReference type="GO" id="GO:0016787">
    <property type="term" value="F:hydrolase activity"/>
    <property type="evidence" value="ECO:0007669"/>
    <property type="project" value="UniProtKB-KW"/>
</dbReference>
<keyword evidence="1" id="KW-0378">Hydrolase</keyword>
<dbReference type="CDD" id="cd01901">
    <property type="entry name" value="Ntn_hydrolase"/>
    <property type="match status" value="1"/>
</dbReference>
<dbReference type="Gene3D" id="3.60.20.10">
    <property type="entry name" value="Glutamine Phosphoribosylpyrophosphate, subunit 1, domain 1"/>
    <property type="match status" value="1"/>
</dbReference>
<sequence length="213" mass="22931">MTTIVGYQGDDFAVISVDTRISSIDDSGSTYQISTLGPGCTKVAQNGKYLLGAAGDMRAINILHHIFQPPSPPPSLRGRKLDAFITQKFIPSLIECFDATGYSPPEKDSSEHKSEQGSTILAVINATIYIIENDYAWMSEASGLYATGTGSAYALGALQTITGGKKTLTAQQAKRACLKALSTASKYDSYTGAPFQTFVQEMEKQEPKIVKQK</sequence>
<evidence type="ECO:0000313" key="1">
    <source>
        <dbReference type="EMBL" id="CAB4155417.1"/>
    </source>
</evidence>
<dbReference type="InterPro" id="IPR029055">
    <property type="entry name" value="Ntn_hydrolases_N"/>
</dbReference>
<protein>
    <submittedName>
        <fullName evidence="1">Ntn_hydrolase domain containing protein</fullName>
    </submittedName>
</protein>
<dbReference type="EMBL" id="LR796639">
    <property type="protein sequence ID" value="CAB4155417.1"/>
    <property type="molecule type" value="Genomic_DNA"/>
</dbReference>
<organism evidence="1">
    <name type="scientific">uncultured Caudovirales phage</name>
    <dbReference type="NCBI Taxonomy" id="2100421"/>
    <lineage>
        <taxon>Viruses</taxon>
        <taxon>Duplodnaviria</taxon>
        <taxon>Heunggongvirae</taxon>
        <taxon>Uroviricota</taxon>
        <taxon>Caudoviricetes</taxon>
        <taxon>Peduoviridae</taxon>
        <taxon>Maltschvirus</taxon>
        <taxon>Maltschvirus maltsch</taxon>
    </lineage>
</organism>
<gene>
    <name evidence="1" type="ORF">UFOVP658_8</name>
</gene>
<proteinExistence type="predicted"/>
<reference evidence="1" key="1">
    <citation type="submission" date="2020-04" db="EMBL/GenBank/DDBJ databases">
        <authorList>
            <person name="Chiriac C."/>
            <person name="Salcher M."/>
            <person name="Ghai R."/>
            <person name="Kavagutti S V."/>
        </authorList>
    </citation>
    <scope>NUCLEOTIDE SEQUENCE</scope>
</reference>
<accession>A0A6J5N9K0</accession>
<name>A0A6J5N9K0_9CAUD</name>